<reference evidence="2 3" key="1">
    <citation type="submission" date="2024-03" db="EMBL/GenBank/DDBJ databases">
        <title>The Acrasis kona genome and developmental transcriptomes reveal deep origins of eukaryotic multicellular pathways.</title>
        <authorList>
            <person name="Sheikh S."/>
            <person name="Fu C.-J."/>
            <person name="Brown M.W."/>
            <person name="Baldauf S.L."/>
        </authorList>
    </citation>
    <scope>NUCLEOTIDE SEQUENCE [LARGE SCALE GENOMIC DNA]</scope>
    <source>
        <strain evidence="2 3">ATCC MYA-3509</strain>
    </source>
</reference>
<organism evidence="2 3">
    <name type="scientific">Acrasis kona</name>
    <dbReference type="NCBI Taxonomy" id="1008807"/>
    <lineage>
        <taxon>Eukaryota</taxon>
        <taxon>Discoba</taxon>
        <taxon>Heterolobosea</taxon>
        <taxon>Tetramitia</taxon>
        <taxon>Eutetramitia</taxon>
        <taxon>Acrasidae</taxon>
        <taxon>Acrasis</taxon>
    </lineage>
</organism>
<evidence type="ECO:0000313" key="3">
    <source>
        <dbReference type="Proteomes" id="UP001431209"/>
    </source>
</evidence>
<gene>
    <name evidence="2" type="ORF">AKO1_013908</name>
</gene>
<name>A0AAW2Z2N8_9EUKA</name>
<protein>
    <submittedName>
        <fullName evidence="2">Uncharacterized protein</fullName>
    </submittedName>
</protein>
<keyword evidence="3" id="KW-1185">Reference proteome</keyword>
<evidence type="ECO:0000313" key="2">
    <source>
        <dbReference type="EMBL" id="KAL0483669.1"/>
    </source>
</evidence>
<feature type="non-terminal residue" evidence="2">
    <location>
        <position position="254"/>
    </location>
</feature>
<dbReference type="Proteomes" id="UP001431209">
    <property type="component" value="Unassembled WGS sequence"/>
</dbReference>
<feature type="region of interest" description="Disordered" evidence="1">
    <location>
        <begin position="220"/>
        <end position="254"/>
    </location>
</feature>
<comment type="caution">
    <text evidence="2">The sequence shown here is derived from an EMBL/GenBank/DDBJ whole genome shotgun (WGS) entry which is preliminary data.</text>
</comment>
<proteinExistence type="predicted"/>
<feature type="compositionally biased region" description="Polar residues" evidence="1">
    <location>
        <begin position="220"/>
        <end position="233"/>
    </location>
</feature>
<accession>A0AAW2Z2N8</accession>
<dbReference type="EMBL" id="JAOPGA020000973">
    <property type="protein sequence ID" value="KAL0483669.1"/>
    <property type="molecule type" value="Genomic_DNA"/>
</dbReference>
<feature type="compositionally biased region" description="Acidic residues" evidence="1">
    <location>
        <begin position="237"/>
        <end position="254"/>
    </location>
</feature>
<dbReference type="AlphaFoldDB" id="A0AAW2Z2N8"/>
<sequence>MDTLFNQRTSHKRRNLFNQHTGQFKDTNVKKERQKHTRLTDVCDLLCVPIPVMGELVRSANEAKSLCECSIVANKLKILWPQFSFSASTFQYTQKYISANEGLRNIILHSPYTAPFDSLFRTCSEQQKESIERLCTKLKKVILRLVNIMRTLKHFADLNASIGLELSMQDCPKLSHQKTLLSQIEFLIVQRIDWIVNGCCLDKPVNTQPWDVFIKAQSTAESSSTKRVSQSAKRIQDDDDDVVDENDETINDST</sequence>
<evidence type="ECO:0000256" key="1">
    <source>
        <dbReference type="SAM" id="MobiDB-lite"/>
    </source>
</evidence>